<evidence type="ECO:0000256" key="2">
    <source>
        <dbReference type="ARBA" id="ARBA00022475"/>
    </source>
</evidence>
<keyword evidence="5 6" id="KW-0472">Membrane</keyword>
<dbReference type="EMBL" id="WKKI01000063">
    <property type="protein sequence ID" value="MRX74146.1"/>
    <property type="molecule type" value="Genomic_DNA"/>
</dbReference>
<feature type="transmembrane region" description="Helical" evidence="6">
    <location>
        <begin position="97"/>
        <end position="117"/>
    </location>
</feature>
<keyword evidence="2" id="KW-1003">Cell membrane</keyword>
<dbReference type="RefSeq" id="WP_154309600.1">
    <property type="nucleotide sequence ID" value="NZ_WKKI01000063.1"/>
</dbReference>
<evidence type="ECO:0000256" key="6">
    <source>
        <dbReference type="SAM" id="Phobius"/>
    </source>
</evidence>
<protein>
    <submittedName>
        <fullName evidence="7">ATP synthase subunit</fullName>
    </submittedName>
</protein>
<keyword evidence="8" id="KW-1185">Reference proteome</keyword>
<feature type="transmembrane region" description="Helical" evidence="6">
    <location>
        <begin position="34"/>
        <end position="53"/>
    </location>
</feature>
<evidence type="ECO:0000313" key="7">
    <source>
        <dbReference type="EMBL" id="MRX74146.1"/>
    </source>
</evidence>
<dbReference type="PANTHER" id="PTHR40035">
    <property type="entry name" value="ATP SYNTHASE PROTEIN I"/>
    <property type="match status" value="1"/>
</dbReference>
<evidence type="ECO:0000256" key="3">
    <source>
        <dbReference type="ARBA" id="ARBA00022692"/>
    </source>
</evidence>
<dbReference type="Proteomes" id="UP000448867">
    <property type="component" value="Unassembled WGS sequence"/>
</dbReference>
<reference evidence="7 8" key="1">
    <citation type="submission" date="2019-11" db="EMBL/GenBank/DDBJ databases">
        <title>Bacillus lacus genome.</title>
        <authorList>
            <person name="Allen C.J."/>
            <person name="Newman J.D."/>
        </authorList>
    </citation>
    <scope>NUCLEOTIDE SEQUENCE [LARGE SCALE GENOMIC DNA]</scope>
    <source>
        <strain evidence="7 8">KCTC 33946</strain>
    </source>
</reference>
<evidence type="ECO:0000256" key="5">
    <source>
        <dbReference type="ARBA" id="ARBA00023136"/>
    </source>
</evidence>
<proteinExistence type="predicted"/>
<dbReference type="Pfam" id="PF03899">
    <property type="entry name" value="ATP-synt_I"/>
    <property type="match status" value="1"/>
</dbReference>
<evidence type="ECO:0000256" key="4">
    <source>
        <dbReference type="ARBA" id="ARBA00022989"/>
    </source>
</evidence>
<evidence type="ECO:0000256" key="1">
    <source>
        <dbReference type="ARBA" id="ARBA00004651"/>
    </source>
</evidence>
<dbReference type="GO" id="GO:0005886">
    <property type="term" value="C:plasma membrane"/>
    <property type="evidence" value="ECO:0007669"/>
    <property type="project" value="UniProtKB-SubCell"/>
</dbReference>
<sequence>MLDLHHQFFRYRKYIFFLLSFYVIGWGFTSYQPVFLGLILGTSISLFNLWLMVRKHKQFGKAMDEGRSVRSLGTASRMASAGFAVLISLEFPDELHLVSVVIGLMTMYFVIMIDYFVQLLRT</sequence>
<name>A0A7X2J2A5_9BACI</name>
<dbReference type="InterPro" id="IPR005598">
    <property type="entry name" value="ATP_synth_I"/>
</dbReference>
<evidence type="ECO:0000313" key="8">
    <source>
        <dbReference type="Proteomes" id="UP000448867"/>
    </source>
</evidence>
<accession>A0A7X2J2A5</accession>
<dbReference type="InterPro" id="IPR039072">
    <property type="entry name" value="ATP_synth_I_Bacilli"/>
</dbReference>
<dbReference type="AlphaFoldDB" id="A0A7X2J2A5"/>
<organism evidence="7 8">
    <name type="scientific">Metabacillus lacus</name>
    <dbReference type="NCBI Taxonomy" id="1983721"/>
    <lineage>
        <taxon>Bacteria</taxon>
        <taxon>Bacillati</taxon>
        <taxon>Bacillota</taxon>
        <taxon>Bacilli</taxon>
        <taxon>Bacillales</taxon>
        <taxon>Bacillaceae</taxon>
        <taxon>Metabacillus</taxon>
    </lineage>
</organism>
<comment type="caution">
    <text evidence="7">The sequence shown here is derived from an EMBL/GenBank/DDBJ whole genome shotgun (WGS) entry which is preliminary data.</text>
</comment>
<gene>
    <name evidence="7" type="ORF">GJU40_18655</name>
</gene>
<keyword evidence="3 6" id="KW-0812">Transmembrane</keyword>
<dbReference type="OrthoDB" id="2355635at2"/>
<feature type="transmembrane region" description="Helical" evidence="6">
    <location>
        <begin position="12"/>
        <end position="28"/>
    </location>
</feature>
<comment type="subcellular location">
    <subcellularLocation>
        <location evidence="1">Cell membrane</location>
        <topology evidence="1">Multi-pass membrane protein</topology>
    </subcellularLocation>
</comment>
<dbReference type="PANTHER" id="PTHR40035:SF1">
    <property type="entry name" value="ATP SYNTHASE PROTEIN I"/>
    <property type="match status" value="1"/>
</dbReference>
<keyword evidence="4 6" id="KW-1133">Transmembrane helix</keyword>